<dbReference type="GO" id="GO:0004843">
    <property type="term" value="F:cysteine-type deubiquitinase activity"/>
    <property type="evidence" value="ECO:0007669"/>
    <property type="project" value="UniProtKB-UniRule"/>
</dbReference>
<dbReference type="GO" id="GO:0005634">
    <property type="term" value="C:nucleus"/>
    <property type="evidence" value="ECO:0007669"/>
    <property type="project" value="TreeGrafter"/>
</dbReference>
<dbReference type="PANTHER" id="PTHR24006:SF899">
    <property type="entry name" value="UBIQUITIN CARBOXYL-TERMINAL HYDROLASE"/>
    <property type="match status" value="1"/>
</dbReference>
<name>A0A6P7Z6T5_9AMPH</name>
<dbReference type="InterPro" id="IPR050164">
    <property type="entry name" value="Peptidase_C19"/>
</dbReference>
<reference evidence="4" key="1">
    <citation type="submission" date="2025-08" db="UniProtKB">
        <authorList>
            <consortium name="RefSeq"/>
        </authorList>
    </citation>
    <scope>IDENTIFICATION</scope>
</reference>
<dbReference type="GeneID" id="115478843"/>
<dbReference type="PROSITE" id="PS00972">
    <property type="entry name" value="USP_1"/>
    <property type="match status" value="1"/>
</dbReference>
<dbReference type="SUPFAM" id="SSF54001">
    <property type="entry name" value="Cysteine proteinases"/>
    <property type="match status" value="1"/>
</dbReference>
<dbReference type="PANTHER" id="PTHR24006">
    <property type="entry name" value="UBIQUITIN CARBOXYL-TERMINAL HYDROLASE"/>
    <property type="match status" value="1"/>
</dbReference>
<dbReference type="Pfam" id="PF00443">
    <property type="entry name" value="UCH"/>
    <property type="match status" value="1"/>
</dbReference>
<proteinExistence type="inferred from homology"/>
<dbReference type="EC" id="3.4.19.12" evidence="1"/>
<comment type="similarity">
    <text evidence="1">Belongs to the peptidase C19 family.</text>
</comment>
<dbReference type="RefSeq" id="XP_030072326.1">
    <property type="nucleotide sequence ID" value="XM_030216466.1"/>
</dbReference>
<evidence type="ECO:0000313" key="3">
    <source>
        <dbReference type="Proteomes" id="UP000515156"/>
    </source>
</evidence>
<dbReference type="AlphaFoldDB" id="A0A6P7Z6T5"/>
<keyword evidence="1" id="KW-0788">Thiol protease</keyword>
<organism evidence="3 4">
    <name type="scientific">Microcaecilia unicolor</name>
    <dbReference type="NCBI Taxonomy" id="1415580"/>
    <lineage>
        <taxon>Eukaryota</taxon>
        <taxon>Metazoa</taxon>
        <taxon>Chordata</taxon>
        <taxon>Craniata</taxon>
        <taxon>Vertebrata</taxon>
        <taxon>Euteleostomi</taxon>
        <taxon>Amphibia</taxon>
        <taxon>Gymnophiona</taxon>
        <taxon>Siphonopidae</taxon>
        <taxon>Microcaecilia</taxon>
    </lineage>
</organism>
<dbReference type="InterPro" id="IPR038765">
    <property type="entry name" value="Papain-like_cys_pep_sf"/>
</dbReference>
<dbReference type="GO" id="GO:0016579">
    <property type="term" value="P:protein deubiquitination"/>
    <property type="evidence" value="ECO:0007669"/>
    <property type="project" value="InterPro"/>
</dbReference>
<protein>
    <recommendedName>
        <fullName evidence="1">Ubiquitin carboxyl-terminal hydrolase</fullName>
        <ecNumber evidence="1">3.4.19.12</ecNumber>
    </recommendedName>
</protein>
<gene>
    <name evidence="4" type="primary">LOC115478843</name>
</gene>
<dbReference type="GO" id="GO:0005829">
    <property type="term" value="C:cytosol"/>
    <property type="evidence" value="ECO:0007669"/>
    <property type="project" value="TreeGrafter"/>
</dbReference>
<evidence type="ECO:0000259" key="2">
    <source>
        <dbReference type="PROSITE" id="PS50235"/>
    </source>
</evidence>
<dbReference type="Gene3D" id="3.90.70.10">
    <property type="entry name" value="Cysteine proteinases"/>
    <property type="match status" value="1"/>
</dbReference>
<keyword evidence="3" id="KW-1185">Reference proteome</keyword>
<feature type="domain" description="USP" evidence="2">
    <location>
        <begin position="49"/>
        <end position="346"/>
    </location>
</feature>
<dbReference type="KEGG" id="muo:115478843"/>
<keyword evidence="1" id="KW-0833">Ubl conjugation pathway</keyword>
<comment type="catalytic activity">
    <reaction evidence="1">
        <text>Thiol-dependent hydrolysis of ester, thioester, amide, peptide and isopeptide bonds formed by the C-terminal Gly of ubiquitin (a 76-residue protein attached to proteins as an intracellular targeting signal).</text>
        <dbReference type="EC" id="3.4.19.12"/>
    </reaction>
</comment>
<evidence type="ECO:0000256" key="1">
    <source>
        <dbReference type="RuleBase" id="RU366025"/>
    </source>
</evidence>
<keyword evidence="1" id="KW-0378">Hydrolase</keyword>
<dbReference type="InParanoid" id="A0A6P7Z6T5"/>
<dbReference type="PROSITE" id="PS00973">
    <property type="entry name" value="USP_2"/>
    <property type="match status" value="1"/>
</dbReference>
<accession>A0A6P7Z6T5</accession>
<dbReference type="Proteomes" id="UP000515156">
    <property type="component" value="Chromosome 10"/>
</dbReference>
<dbReference type="OrthoDB" id="292964at2759"/>
<dbReference type="PROSITE" id="PS50235">
    <property type="entry name" value="USP_3"/>
    <property type="match status" value="1"/>
</dbReference>
<keyword evidence="1" id="KW-0645">Protease</keyword>
<dbReference type="InterPro" id="IPR018200">
    <property type="entry name" value="USP_CS"/>
</dbReference>
<dbReference type="GO" id="GO:0006508">
    <property type="term" value="P:proteolysis"/>
    <property type="evidence" value="ECO:0007669"/>
    <property type="project" value="UniProtKB-KW"/>
</dbReference>
<dbReference type="InterPro" id="IPR001394">
    <property type="entry name" value="Peptidase_C19_UCH"/>
</dbReference>
<evidence type="ECO:0000313" key="4">
    <source>
        <dbReference type="RefSeq" id="XP_030072326.1"/>
    </source>
</evidence>
<sequence>MRGWGRMWIFGSCAVLALLCLYQCYRKRKQRKILDAKLRNSPRNRSAYLGLRNQGSTCYLNSLLQCLFLAPNFTNILFNYIPSHFRIWGQPGIVYQLQKLFINLQYGRTAPSTQEITDSLGINNVHQPQDVEKYFRHLVNKIGEESGEILQLFVLDMVHCIRCERCDKKTILPNCMLSLPLSIQQPHSSLTDAFSVKDALDNFLKQKELTGENKCYCDLCESKQDASSLFYFKYLPKILVIILKRYEFYNTSFRKLHDKVSVPCELTVPQSSSTEENAIQCMYNLFAICHHHGGVRGGHYVAEINSFEDNHWYHFNDAAVCKIIEEENLLDTKISDTAYLLMYHQQNAHIPSFLEKNQLNSYMQNLIDETLRRCENHIFLV</sequence>
<dbReference type="InterPro" id="IPR028889">
    <property type="entry name" value="USP"/>
</dbReference>